<dbReference type="InterPro" id="IPR003594">
    <property type="entry name" value="HATPase_dom"/>
</dbReference>
<dbReference type="OrthoDB" id="9811620at2"/>
<evidence type="ECO:0000256" key="15">
    <source>
        <dbReference type="SAM" id="Coils"/>
    </source>
</evidence>
<keyword evidence="20" id="KW-1185">Reference proteome</keyword>
<keyword evidence="5" id="KW-1003">Cell membrane</keyword>
<dbReference type="NCBIfam" id="TIGR00229">
    <property type="entry name" value="sensory_box"/>
    <property type="match status" value="2"/>
</dbReference>
<feature type="domain" description="PAC" evidence="18">
    <location>
        <begin position="246"/>
        <end position="297"/>
    </location>
</feature>
<accession>A0A2Y9BCU1</accession>
<dbReference type="InterPro" id="IPR036097">
    <property type="entry name" value="HisK_dim/P_sf"/>
</dbReference>
<keyword evidence="8" id="KW-0547">Nucleotide-binding</keyword>
<dbReference type="CDD" id="cd17546">
    <property type="entry name" value="REC_hyHK_CKI1_RcsC-like"/>
    <property type="match status" value="1"/>
</dbReference>
<dbReference type="InterPro" id="IPR004358">
    <property type="entry name" value="Sig_transdc_His_kin-like_C"/>
</dbReference>
<dbReference type="RefSeq" id="WP_109729614.1">
    <property type="nucleotide sequence ID" value="NZ_BAAACK010000007.1"/>
</dbReference>
<proteinExistence type="predicted"/>
<keyword evidence="6 14" id="KW-0597">Phosphoprotein</keyword>
<dbReference type="InterPro" id="IPR036890">
    <property type="entry name" value="HATPase_C_sf"/>
</dbReference>
<sequence length="1104" mass="125953">MNKNQRIEEARRIASLMMHKHYCEHDTRWIIDHFAMQISWFGAGEEEYLTGRDNIITQFREFKEGIPDCTISDEEYEVICPAENMYVVSGRMWIATNPDTGMYLKVHQRVTFVLQDTEDGMKCVHIHCSNPYQEMVEGEIFPEKIGRQSFDYVQERLTALEEEIKQQNRQLEVIMSSIAGGLKISNDDDTYSFAFVSKEAAALFGYTVEEFMEVTGGTAVGTVYPPDLDKALADCAEAFRDGGLTYSTRYRVRCRDGSLKWVMDSGKKAQDVDGRWMVNSLYLDITRTEEDAQRLREQTELLTSIYDTVPCGIIRFVQRNDGVSQLISLNKATVSLMGYRDIEEGVNDWHDGVLGAVLEEDQQKIRAHYSKLHQTGDRQDLEYRVKWKDGSIHWMDGTSMIVGMTAEKELIIQRTVVDITPRKNLQQRLNREQDLYRVAMEASAAVMFEYLMDTDTFISYEPQAGGGVVRHELNRYSEIILDEQIVHPDDAPKVLDNICHGRSEVFDVRCTTPGGERGKFIWFRVNCRLITEEGRPARVVGALQNIHSMKSKLFENSERLYMNQSALQAINDVYISMFYVDLFQDNYYAVRMPEVNEGDILPRRGSFTEGLRKYILHSINQDDLNRVAEICQREWLLNKLTGKNEHTEVEFRHQNPDLWLRLEIYPVSIENGKPRTIIIAFRNISEEKQRELEYYEEEKRAKAALEEAYHSLDRANRAKSDFLSRMSHDIRTPMNAIMGMTAIAEKNIGSQEKIEDCLQKISLSGAHLLELINEVLDMSKIESGNVGLNEEPIRLTELLEDVSQIIQPEAGSKKQHFSVSVKKMEHNAVRGDAARVKQVLLNLLSNAVKYTGEEGNISICLEEKLSSESGVGCYEIIVEDDGIGMTKEFQEKLFLPFERAEDPRVGWTQGTGLGLAITRNLVQMMNGTIQVESEINRGTKFIVTIYLKLVPETEDGSVPCSQKPDDMEYAFETGTRVLLAEDNLLNQEIVKELLDMYGIEVVCAANGQEAADLFETNPPGTYDLILMDIQMPVLNGYEATEVIRKSAAEGRRPDAADIPIIALTANAFADDVYRAKKAGMNEHVMKPIEVDHLISVMHHYLDRK</sequence>
<evidence type="ECO:0000256" key="10">
    <source>
        <dbReference type="ARBA" id="ARBA00022840"/>
    </source>
</evidence>
<dbReference type="InterPro" id="IPR013655">
    <property type="entry name" value="PAS_fold_3"/>
</dbReference>
<reference evidence="19 20" key="1">
    <citation type="submission" date="2018-05" db="EMBL/GenBank/DDBJ databases">
        <title>The Hungate 1000. A catalogue of reference genomes from the rumen microbiome.</title>
        <authorList>
            <person name="Kelly W."/>
        </authorList>
    </citation>
    <scope>NUCLEOTIDE SEQUENCE [LARGE SCALE GENOMIC DNA]</scope>
    <source>
        <strain evidence="19 20">NLAE-zl-C242</strain>
    </source>
</reference>
<dbReference type="FunFam" id="3.30.565.10:FF:000023">
    <property type="entry name" value="PAS domain-containing sensor histidine kinase"/>
    <property type="match status" value="1"/>
</dbReference>
<dbReference type="PROSITE" id="PS50110">
    <property type="entry name" value="RESPONSE_REGULATORY"/>
    <property type="match status" value="1"/>
</dbReference>
<evidence type="ECO:0000256" key="2">
    <source>
        <dbReference type="ARBA" id="ARBA00004236"/>
    </source>
</evidence>
<feature type="domain" description="Response regulatory" evidence="17">
    <location>
        <begin position="976"/>
        <end position="1101"/>
    </location>
</feature>
<dbReference type="EC" id="2.7.13.3" evidence="3"/>
<dbReference type="InterPro" id="IPR003661">
    <property type="entry name" value="HisK_dim/P_dom"/>
</dbReference>
<comment type="function">
    <text evidence="13">May play the central regulatory role in sporulation. It may be an element of the effector pathway responsible for the activation of sporulation genes in response to nutritional stress. Spo0A may act in concert with spo0H (a sigma factor) to control the expression of some genes that are critical to the sporulation process.</text>
</comment>
<evidence type="ECO:0000259" key="17">
    <source>
        <dbReference type="PROSITE" id="PS50110"/>
    </source>
</evidence>
<dbReference type="SMART" id="SM00388">
    <property type="entry name" value="HisKA"/>
    <property type="match status" value="1"/>
</dbReference>
<comment type="caution">
    <text evidence="19">The sequence shown here is derived from an EMBL/GenBank/DDBJ whole genome shotgun (WGS) entry which is preliminary data.</text>
</comment>
<dbReference type="InterPro" id="IPR001610">
    <property type="entry name" value="PAC"/>
</dbReference>
<dbReference type="Gene3D" id="3.40.50.2300">
    <property type="match status" value="1"/>
</dbReference>
<dbReference type="Gene3D" id="3.30.565.10">
    <property type="entry name" value="Histidine kinase-like ATPase, C-terminal domain"/>
    <property type="match status" value="1"/>
</dbReference>
<dbReference type="SMART" id="SM00086">
    <property type="entry name" value="PAC"/>
    <property type="match status" value="4"/>
</dbReference>
<evidence type="ECO:0000256" key="14">
    <source>
        <dbReference type="PROSITE-ProRule" id="PRU00169"/>
    </source>
</evidence>
<comment type="catalytic activity">
    <reaction evidence="1">
        <text>ATP + protein L-histidine = ADP + protein N-phospho-L-histidine.</text>
        <dbReference type="EC" id="2.7.13.3"/>
    </reaction>
</comment>
<dbReference type="SUPFAM" id="SSF47384">
    <property type="entry name" value="Homodimeric domain of signal transducing histidine kinase"/>
    <property type="match status" value="1"/>
</dbReference>
<dbReference type="GO" id="GO:0005524">
    <property type="term" value="F:ATP binding"/>
    <property type="evidence" value="ECO:0007669"/>
    <property type="project" value="UniProtKB-KW"/>
</dbReference>
<evidence type="ECO:0000256" key="9">
    <source>
        <dbReference type="ARBA" id="ARBA00022777"/>
    </source>
</evidence>
<dbReference type="GO" id="GO:0000155">
    <property type="term" value="F:phosphorelay sensor kinase activity"/>
    <property type="evidence" value="ECO:0007669"/>
    <property type="project" value="InterPro"/>
</dbReference>
<dbReference type="Gene3D" id="3.10.450.50">
    <property type="match status" value="1"/>
</dbReference>
<evidence type="ECO:0000256" key="3">
    <source>
        <dbReference type="ARBA" id="ARBA00012438"/>
    </source>
</evidence>
<evidence type="ECO:0000256" key="6">
    <source>
        <dbReference type="ARBA" id="ARBA00022553"/>
    </source>
</evidence>
<gene>
    <name evidence="19" type="ORF">A8806_101551</name>
</gene>
<dbReference type="Pfam" id="PF02518">
    <property type="entry name" value="HATPase_c"/>
    <property type="match status" value="1"/>
</dbReference>
<feature type="domain" description="Histidine kinase" evidence="16">
    <location>
        <begin position="725"/>
        <end position="949"/>
    </location>
</feature>
<dbReference type="PRINTS" id="PR00344">
    <property type="entry name" value="BCTRLSENSOR"/>
</dbReference>
<keyword evidence="7" id="KW-0808">Transferase</keyword>
<dbReference type="PANTHER" id="PTHR43047">
    <property type="entry name" value="TWO-COMPONENT HISTIDINE PROTEIN KINASE"/>
    <property type="match status" value="1"/>
</dbReference>
<dbReference type="SUPFAM" id="SSF55785">
    <property type="entry name" value="PYP-like sensor domain (PAS domain)"/>
    <property type="match status" value="3"/>
</dbReference>
<dbReference type="EMBL" id="QGDL01000001">
    <property type="protein sequence ID" value="PWJ32263.1"/>
    <property type="molecule type" value="Genomic_DNA"/>
</dbReference>
<feature type="modified residue" description="4-aspartylphosphate" evidence="14">
    <location>
        <position position="1028"/>
    </location>
</feature>
<dbReference type="Gene3D" id="1.10.287.130">
    <property type="match status" value="1"/>
</dbReference>
<evidence type="ECO:0000256" key="11">
    <source>
        <dbReference type="ARBA" id="ARBA00023012"/>
    </source>
</evidence>
<dbReference type="Pfam" id="PF00512">
    <property type="entry name" value="HisKA"/>
    <property type="match status" value="1"/>
</dbReference>
<protein>
    <recommendedName>
        <fullName evidence="4">Stage 0 sporulation protein A homolog</fullName>
        <ecNumber evidence="3">2.7.13.3</ecNumber>
    </recommendedName>
</protein>
<dbReference type="SMART" id="SM00448">
    <property type="entry name" value="REC"/>
    <property type="match status" value="1"/>
</dbReference>
<evidence type="ECO:0000259" key="16">
    <source>
        <dbReference type="PROSITE" id="PS50109"/>
    </source>
</evidence>
<organism evidence="19 20">
    <name type="scientific">Faecalicatena orotica</name>
    <dbReference type="NCBI Taxonomy" id="1544"/>
    <lineage>
        <taxon>Bacteria</taxon>
        <taxon>Bacillati</taxon>
        <taxon>Bacillota</taxon>
        <taxon>Clostridia</taxon>
        <taxon>Lachnospirales</taxon>
        <taxon>Lachnospiraceae</taxon>
        <taxon>Faecalicatena</taxon>
    </lineage>
</organism>
<dbReference type="InterPro" id="IPR005467">
    <property type="entry name" value="His_kinase_dom"/>
</dbReference>
<dbReference type="InterPro" id="IPR000014">
    <property type="entry name" value="PAS"/>
</dbReference>
<dbReference type="InterPro" id="IPR037401">
    <property type="entry name" value="SnoaL-like"/>
</dbReference>
<dbReference type="InterPro" id="IPR011006">
    <property type="entry name" value="CheY-like_superfamily"/>
</dbReference>
<feature type="domain" description="PAC" evidence="18">
    <location>
        <begin position="379"/>
        <end position="431"/>
    </location>
</feature>
<keyword evidence="9" id="KW-0418">Kinase</keyword>
<name>A0A2Y9BCU1_9FIRM</name>
<dbReference type="Pfam" id="PF08447">
    <property type="entry name" value="PAS_3"/>
    <property type="match status" value="2"/>
</dbReference>
<evidence type="ECO:0000256" key="7">
    <source>
        <dbReference type="ARBA" id="ARBA00022679"/>
    </source>
</evidence>
<dbReference type="SMART" id="SM00387">
    <property type="entry name" value="HATPase_c"/>
    <property type="match status" value="1"/>
</dbReference>
<dbReference type="Proteomes" id="UP000245845">
    <property type="component" value="Unassembled WGS sequence"/>
</dbReference>
<dbReference type="Gene3D" id="3.30.450.20">
    <property type="entry name" value="PAS domain"/>
    <property type="match status" value="4"/>
</dbReference>
<comment type="subcellular location">
    <subcellularLocation>
        <location evidence="2">Cell membrane</location>
    </subcellularLocation>
</comment>
<evidence type="ECO:0000256" key="13">
    <source>
        <dbReference type="ARBA" id="ARBA00024867"/>
    </source>
</evidence>
<dbReference type="SUPFAM" id="SSF52172">
    <property type="entry name" value="CheY-like"/>
    <property type="match status" value="1"/>
</dbReference>
<dbReference type="PROSITE" id="PS50113">
    <property type="entry name" value="PAC"/>
    <property type="match status" value="2"/>
</dbReference>
<evidence type="ECO:0000259" key="18">
    <source>
        <dbReference type="PROSITE" id="PS50113"/>
    </source>
</evidence>
<dbReference type="CDD" id="cd00130">
    <property type="entry name" value="PAS"/>
    <property type="match status" value="1"/>
</dbReference>
<dbReference type="InterPro" id="IPR035965">
    <property type="entry name" value="PAS-like_dom_sf"/>
</dbReference>
<feature type="coiled-coil region" evidence="15">
    <location>
        <begin position="150"/>
        <end position="177"/>
    </location>
</feature>
<keyword evidence="11" id="KW-0902">Two-component regulatory system</keyword>
<dbReference type="AlphaFoldDB" id="A0A2Y9BCU1"/>
<dbReference type="GO" id="GO:0005886">
    <property type="term" value="C:plasma membrane"/>
    <property type="evidence" value="ECO:0007669"/>
    <property type="project" value="UniProtKB-SubCell"/>
</dbReference>
<dbReference type="SUPFAM" id="SSF54427">
    <property type="entry name" value="NTF2-like"/>
    <property type="match status" value="1"/>
</dbReference>
<evidence type="ECO:0000256" key="12">
    <source>
        <dbReference type="ARBA" id="ARBA00023136"/>
    </source>
</evidence>
<evidence type="ECO:0000313" key="20">
    <source>
        <dbReference type="Proteomes" id="UP000245845"/>
    </source>
</evidence>
<dbReference type="InterPro" id="IPR001789">
    <property type="entry name" value="Sig_transdc_resp-reg_receiver"/>
</dbReference>
<evidence type="ECO:0000256" key="4">
    <source>
        <dbReference type="ARBA" id="ARBA00018672"/>
    </source>
</evidence>
<keyword evidence="15" id="KW-0175">Coiled coil</keyword>
<evidence type="ECO:0000256" key="5">
    <source>
        <dbReference type="ARBA" id="ARBA00022475"/>
    </source>
</evidence>
<evidence type="ECO:0000256" key="1">
    <source>
        <dbReference type="ARBA" id="ARBA00000085"/>
    </source>
</evidence>
<dbReference type="Pfam" id="PF13474">
    <property type="entry name" value="SnoaL_3"/>
    <property type="match status" value="1"/>
</dbReference>
<dbReference type="Pfam" id="PF00072">
    <property type="entry name" value="Response_reg"/>
    <property type="match status" value="1"/>
</dbReference>
<dbReference type="InterPro" id="IPR000700">
    <property type="entry name" value="PAS-assoc_C"/>
</dbReference>
<dbReference type="SUPFAM" id="SSF55874">
    <property type="entry name" value="ATPase domain of HSP90 chaperone/DNA topoisomerase II/histidine kinase"/>
    <property type="match status" value="1"/>
</dbReference>
<dbReference type="CDD" id="cd00082">
    <property type="entry name" value="HisKA"/>
    <property type="match status" value="1"/>
</dbReference>
<evidence type="ECO:0000313" key="19">
    <source>
        <dbReference type="EMBL" id="PWJ32263.1"/>
    </source>
</evidence>
<keyword evidence="12" id="KW-0472">Membrane</keyword>
<dbReference type="PROSITE" id="PS50109">
    <property type="entry name" value="HIS_KIN"/>
    <property type="match status" value="1"/>
</dbReference>
<dbReference type="InterPro" id="IPR032710">
    <property type="entry name" value="NTF2-like_dom_sf"/>
</dbReference>
<keyword evidence="10" id="KW-0067">ATP-binding</keyword>
<evidence type="ECO:0000256" key="8">
    <source>
        <dbReference type="ARBA" id="ARBA00022741"/>
    </source>
</evidence>